<dbReference type="AlphaFoldDB" id="A9UYW0"/>
<reference evidence="8 9" key="1">
    <citation type="journal article" date="2008" name="Nature">
        <title>The genome of the choanoflagellate Monosiga brevicollis and the origin of metazoans.</title>
        <authorList>
            <consortium name="JGI Sequencing"/>
            <person name="King N."/>
            <person name="Westbrook M.J."/>
            <person name="Young S.L."/>
            <person name="Kuo A."/>
            <person name="Abedin M."/>
            <person name="Chapman J."/>
            <person name="Fairclough S."/>
            <person name="Hellsten U."/>
            <person name="Isogai Y."/>
            <person name="Letunic I."/>
            <person name="Marr M."/>
            <person name="Pincus D."/>
            <person name="Putnam N."/>
            <person name="Rokas A."/>
            <person name="Wright K.J."/>
            <person name="Zuzow R."/>
            <person name="Dirks W."/>
            <person name="Good M."/>
            <person name="Goodstein D."/>
            <person name="Lemons D."/>
            <person name="Li W."/>
            <person name="Lyons J.B."/>
            <person name="Morris A."/>
            <person name="Nichols S."/>
            <person name="Richter D.J."/>
            <person name="Salamov A."/>
            <person name="Bork P."/>
            <person name="Lim W.A."/>
            <person name="Manning G."/>
            <person name="Miller W.T."/>
            <person name="McGinnis W."/>
            <person name="Shapiro H."/>
            <person name="Tjian R."/>
            <person name="Grigoriev I.V."/>
            <person name="Rokhsar D."/>
        </authorList>
    </citation>
    <scope>NUCLEOTIDE SEQUENCE [LARGE SCALE GENOMIC DNA]</scope>
    <source>
        <strain evidence="9">MX1 / ATCC 50154</strain>
    </source>
</reference>
<dbReference type="RefSeq" id="XP_001745704.1">
    <property type="nucleotide sequence ID" value="XM_001745652.1"/>
</dbReference>
<evidence type="ECO:0000313" key="9">
    <source>
        <dbReference type="Proteomes" id="UP000001357"/>
    </source>
</evidence>
<feature type="transmembrane region" description="Helical" evidence="7">
    <location>
        <begin position="137"/>
        <end position="159"/>
    </location>
</feature>
<dbReference type="GO" id="GO:0045724">
    <property type="term" value="P:positive regulation of cilium assembly"/>
    <property type="evidence" value="ECO:0000318"/>
    <property type="project" value="GO_Central"/>
</dbReference>
<name>A9UYW0_MONBE</name>
<feature type="transmembrane region" description="Helical" evidence="7">
    <location>
        <begin position="87"/>
        <end position="116"/>
    </location>
</feature>
<feature type="region of interest" description="Disordered" evidence="6">
    <location>
        <begin position="440"/>
        <end position="466"/>
    </location>
</feature>
<evidence type="ECO:0000256" key="3">
    <source>
        <dbReference type="ARBA" id="ARBA00022692"/>
    </source>
</evidence>
<evidence type="ECO:0000256" key="2">
    <source>
        <dbReference type="ARBA" id="ARBA00008803"/>
    </source>
</evidence>
<organism evidence="8 9">
    <name type="scientific">Monosiga brevicollis</name>
    <name type="common">Choanoflagellate</name>
    <dbReference type="NCBI Taxonomy" id="81824"/>
    <lineage>
        <taxon>Eukaryota</taxon>
        <taxon>Choanoflagellata</taxon>
        <taxon>Craspedida</taxon>
        <taxon>Salpingoecidae</taxon>
        <taxon>Monosiga</taxon>
    </lineage>
</organism>
<dbReference type="EMBL" id="CH991550">
    <property type="protein sequence ID" value="EDQ89675.1"/>
    <property type="molecule type" value="Genomic_DNA"/>
</dbReference>
<keyword evidence="9" id="KW-1185">Reference proteome</keyword>
<feature type="transmembrane region" description="Helical" evidence="7">
    <location>
        <begin position="211"/>
        <end position="233"/>
    </location>
</feature>
<evidence type="ECO:0000256" key="5">
    <source>
        <dbReference type="ARBA" id="ARBA00023136"/>
    </source>
</evidence>
<evidence type="ECO:0000313" key="8">
    <source>
        <dbReference type="EMBL" id="EDQ89675.1"/>
    </source>
</evidence>
<comment type="similarity">
    <text evidence="2">Belongs to the TAPT1 family.</text>
</comment>
<dbReference type="GeneID" id="5890930"/>
<dbReference type="GO" id="GO:0005789">
    <property type="term" value="C:endoplasmic reticulum membrane"/>
    <property type="evidence" value="ECO:0000318"/>
    <property type="project" value="GO_Central"/>
</dbReference>
<dbReference type="GO" id="GO:0036064">
    <property type="term" value="C:ciliary basal body"/>
    <property type="evidence" value="ECO:0000318"/>
    <property type="project" value="GO_Central"/>
</dbReference>
<dbReference type="KEGG" id="mbr:MONBRDRAFT_32336"/>
<gene>
    <name evidence="8" type="ORF">MONBRDRAFT_32336</name>
</gene>
<comment type="subcellular location">
    <subcellularLocation>
        <location evidence="1">Membrane</location>
        <topology evidence="1">Multi-pass membrane protein</topology>
    </subcellularLocation>
</comment>
<keyword evidence="4 7" id="KW-1133">Transmembrane helix</keyword>
<dbReference type="STRING" id="81824.A9UYW0"/>
<dbReference type="InterPro" id="IPR008010">
    <property type="entry name" value="Tatp1"/>
</dbReference>
<proteinExistence type="inferred from homology"/>
<keyword evidence="5 7" id="KW-0472">Membrane</keyword>
<evidence type="ECO:0000256" key="1">
    <source>
        <dbReference type="ARBA" id="ARBA00004141"/>
    </source>
</evidence>
<evidence type="ECO:0000256" key="4">
    <source>
        <dbReference type="ARBA" id="ARBA00022989"/>
    </source>
</evidence>
<dbReference type="Pfam" id="PF05346">
    <property type="entry name" value="DUF747"/>
    <property type="match status" value="1"/>
</dbReference>
<feature type="transmembrane region" description="Helical" evidence="7">
    <location>
        <begin position="399"/>
        <end position="419"/>
    </location>
</feature>
<protein>
    <submittedName>
        <fullName evidence="8">Uncharacterized protein</fullName>
    </submittedName>
</protein>
<evidence type="ECO:0000256" key="6">
    <source>
        <dbReference type="SAM" id="MobiDB-lite"/>
    </source>
</evidence>
<dbReference type="PANTHER" id="PTHR13317">
    <property type="entry name" value="TRANSMEMBRANE ANTERIOR POSTERIOR TRANSFORMATION PROTEIN 1 HOMOLOG"/>
    <property type="match status" value="1"/>
</dbReference>
<dbReference type="Proteomes" id="UP000001357">
    <property type="component" value="Unassembled WGS sequence"/>
</dbReference>
<keyword evidence="3 7" id="KW-0812">Transmembrane</keyword>
<feature type="region of interest" description="Disordered" evidence="6">
    <location>
        <begin position="24"/>
        <end position="46"/>
    </location>
</feature>
<dbReference type="OMA" id="TRGFHDK"/>
<evidence type="ECO:0000256" key="7">
    <source>
        <dbReference type="SAM" id="Phobius"/>
    </source>
</evidence>
<dbReference type="InParanoid" id="A9UYW0"/>
<dbReference type="FunCoup" id="A9UYW0">
    <property type="interactions" value="942"/>
</dbReference>
<accession>A9UYW0</accession>
<sequence>MKAAVRVCAPSPWASLPLALSQASVRRPSGSRGATRSPSPRPQAAIRERVPQQHSFWRWLFKEMDYETEGSSSTPDNLTPSPNLPSFVLISFLVEQLCFFGVWFCFDSLLHACIVLPCQLARRIFSGHFARRDIFPLVQFLLLITGCWLLTKADLSYIYHNIKTQSTVKLYVIVNMFEVLDRLATAMGMDIMLSLSGALESTFSASNVRNILLLAAGVFIYLFVHIFVILYQVIALSVAINAHDASLLAILLSNQFIEIKGAVFKRVDATGHFQFICYDLRERFLLIMILVMIATRNLAEVNWNVHHLTDWLIYKIVFVMSSEMVVDTIKHTFLMRFNDMPTSVFHDFEAQLCRDLVEGQELSAPLRSRKLEYRLGFTPLPIACLLWKYLSVVLPDLPWHYWLIILPPVLGIALVIKVINRSLLHRYAAWRLESLQEKQMDAQPPQNRRHHLEGNVYGPYDRYRHT</sequence>
<dbReference type="eggNOG" id="KOG2490">
    <property type="taxonomic scope" value="Eukaryota"/>
</dbReference>
<dbReference type="PANTHER" id="PTHR13317:SF4">
    <property type="entry name" value="TRANSMEMBRANE ANTERIOR POSTERIOR TRANSFORMATION PROTEIN 1 HOMOLOG"/>
    <property type="match status" value="1"/>
</dbReference>